<gene>
    <name evidence="1" type="ORF">FZC78_19215</name>
</gene>
<reference evidence="1 2" key="1">
    <citation type="submission" date="2019-08" db="EMBL/GenBank/DDBJ databases">
        <title>Bacillus genomes from the desert of Cuatro Cienegas, Coahuila.</title>
        <authorList>
            <person name="Olmedo-Alvarez G."/>
        </authorList>
    </citation>
    <scope>NUCLEOTIDE SEQUENCE [LARGE SCALE GENOMIC DNA]</scope>
    <source>
        <strain evidence="1 2">CH34_1T</strain>
    </source>
</reference>
<dbReference type="Proteomes" id="UP000322267">
    <property type="component" value="Unassembled WGS sequence"/>
</dbReference>
<evidence type="ECO:0000313" key="1">
    <source>
        <dbReference type="EMBL" id="TYS14285.1"/>
    </source>
</evidence>
<accession>A0A5D4NJ98</accession>
<name>A0A5D4NJ98_9BACI</name>
<organism evidence="1 2">
    <name type="scientific">Rossellomorea vietnamensis</name>
    <dbReference type="NCBI Taxonomy" id="218284"/>
    <lineage>
        <taxon>Bacteria</taxon>
        <taxon>Bacillati</taxon>
        <taxon>Bacillota</taxon>
        <taxon>Bacilli</taxon>
        <taxon>Bacillales</taxon>
        <taxon>Bacillaceae</taxon>
        <taxon>Rossellomorea</taxon>
    </lineage>
</organism>
<proteinExistence type="predicted"/>
<protein>
    <submittedName>
        <fullName evidence="1">Uncharacterized protein</fullName>
    </submittedName>
</protein>
<sequence length="60" mass="7446">MKFADHLSRKEIQKFNQLRRKKHNAKPIKVQEQLSRREWEEVMGTNRDTYKRHNGAIRRR</sequence>
<comment type="caution">
    <text evidence="1">The sequence shown here is derived from an EMBL/GenBank/DDBJ whole genome shotgun (WGS) entry which is preliminary data.</text>
</comment>
<evidence type="ECO:0000313" key="2">
    <source>
        <dbReference type="Proteomes" id="UP000322267"/>
    </source>
</evidence>
<dbReference type="EMBL" id="VTEI01000014">
    <property type="protein sequence ID" value="TYS14285.1"/>
    <property type="molecule type" value="Genomic_DNA"/>
</dbReference>
<dbReference type="OrthoDB" id="2440833at2"/>
<dbReference type="AlphaFoldDB" id="A0A5D4NJ98"/>